<name>A0A1B6KBD1_9HEMI</name>
<accession>A0A1B6KBD1</accession>
<dbReference type="PANTHER" id="PTHR15597">
    <property type="entry name" value="ATAXIN 2-BINDING PROTEIN 1-RELATED"/>
    <property type="match status" value="1"/>
</dbReference>
<dbReference type="GO" id="GO:0005737">
    <property type="term" value="C:cytoplasm"/>
    <property type="evidence" value="ECO:0007669"/>
    <property type="project" value="TreeGrafter"/>
</dbReference>
<evidence type="ECO:0000256" key="1">
    <source>
        <dbReference type="ARBA" id="ARBA00004123"/>
    </source>
</evidence>
<comment type="subcellular location">
    <subcellularLocation>
        <location evidence="1">Nucleus</location>
    </subcellularLocation>
</comment>
<organism evidence="4">
    <name type="scientific">Graphocephala atropunctata</name>
    <dbReference type="NCBI Taxonomy" id="36148"/>
    <lineage>
        <taxon>Eukaryota</taxon>
        <taxon>Metazoa</taxon>
        <taxon>Ecdysozoa</taxon>
        <taxon>Arthropoda</taxon>
        <taxon>Hexapoda</taxon>
        <taxon>Insecta</taxon>
        <taxon>Pterygota</taxon>
        <taxon>Neoptera</taxon>
        <taxon>Paraneoptera</taxon>
        <taxon>Hemiptera</taxon>
        <taxon>Auchenorrhyncha</taxon>
        <taxon>Membracoidea</taxon>
        <taxon>Cicadellidae</taxon>
        <taxon>Cicadellinae</taxon>
        <taxon>Cicadellini</taxon>
        <taxon>Graphocephala</taxon>
    </lineage>
</organism>
<dbReference type="GO" id="GO:0005634">
    <property type="term" value="C:nucleus"/>
    <property type="evidence" value="ECO:0007669"/>
    <property type="project" value="UniProtKB-SubCell"/>
</dbReference>
<keyword evidence="3" id="KW-0539">Nucleus</keyword>
<protein>
    <submittedName>
        <fullName evidence="4">Uncharacterized protein</fullName>
    </submittedName>
</protein>
<proteinExistence type="predicted"/>
<sequence length="228" mass="23351">MLKSFSMRGVRSRNAVSVVTFLAGLLPAAPVNNATARVQTKKPPALPNVCVQWPEGRLDLTLPPLALDTTAALRGVAIQRGRARAGAAAFPAAAAAAAAFARHPSPLTAATALHGYTPGMYYDPFLAAHAATADPNYRLQVAAAASPLLKAPLSTAAQQASYASAAAYTAVAARAYNAAAAAAQPVAGYTVAGYGRDYADPYLGHGIGPMAGYGAAVYRSGYNRFAPY</sequence>
<reference evidence="4" key="1">
    <citation type="submission" date="2015-11" db="EMBL/GenBank/DDBJ databases">
        <title>De novo transcriptome assembly of four potential Pierce s Disease insect vectors from Arizona vineyards.</title>
        <authorList>
            <person name="Tassone E.E."/>
        </authorList>
    </citation>
    <scope>NUCLEOTIDE SEQUENCE</scope>
</reference>
<dbReference type="GO" id="GO:0007399">
    <property type="term" value="P:nervous system development"/>
    <property type="evidence" value="ECO:0007669"/>
    <property type="project" value="InterPro"/>
</dbReference>
<dbReference type="EMBL" id="GEBQ01031216">
    <property type="protein sequence ID" value="JAT08761.1"/>
    <property type="molecule type" value="Transcribed_RNA"/>
</dbReference>
<dbReference type="PANTHER" id="PTHR15597:SF22">
    <property type="entry name" value="RNA-BINDING FOX PROTEIN 1, ISOFORM H"/>
    <property type="match status" value="1"/>
</dbReference>
<dbReference type="GO" id="GO:0003729">
    <property type="term" value="F:mRNA binding"/>
    <property type="evidence" value="ECO:0007669"/>
    <property type="project" value="TreeGrafter"/>
</dbReference>
<evidence type="ECO:0000256" key="2">
    <source>
        <dbReference type="ARBA" id="ARBA00022884"/>
    </source>
</evidence>
<gene>
    <name evidence="4" type="ORF">g.41412</name>
</gene>
<keyword evidence="2" id="KW-0694">RNA-binding</keyword>
<dbReference type="GO" id="GO:0000381">
    <property type="term" value="P:regulation of alternative mRNA splicing, via spliceosome"/>
    <property type="evidence" value="ECO:0007669"/>
    <property type="project" value="InterPro"/>
</dbReference>
<dbReference type="InterPro" id="IPR047131">
    <property type="entry name" value="RBFOX1-like"/>
</dbReference>
<dbReference type="AlphaFoldDB" id="A0A1B6KBD1"/>
<evidence type="ECO:0000256" key="3">
    <source>
        <dbReference type="ARBA" id="ARBA00023242"/>
    </source>
</evidence>
<evidence type="ECO:0000313" key="4">
    <source>
        <dbReference type="EMBL" id="JAT08761.1"/>
    </source>
</evidence>